<proteinExistence type="predicted"/>
<accession>A0AAN8WY20</accession>
<reference evidence="1 2" key="1">
    <citation type="submission" date="2023-11" db="EMBL/GenBank/DDBJ databases">
        <title>Halocaridina rubra genome assembly.</title>
        <authorList>
            <person name="Smith C."/>
        </authorList>
    </citation>
    <scope>NUCLEOTIDE SEQUENCE [LARGE SCALE GENOMIC DNA]</scope>
    <source>
        <strain evidence="1">EP-1</strain>
        <tissue evidence="1">Whole</tissue>
    </source>
</reference>
<protein>
    <submittedName>
        <fullName evidence="1">Uncharacterized protein</fullName>
    </submittedName>
</protein>
<keyword evidence="2" id="KW-1185">Reference proteome</keyword>
<sequence length="169" mass="20050">MIRQTKNEFIKKLCENIKVNQKHFRSYIRSKTAIKDTVVRFKNRNGNVIRHDLETTNEINRVFQGGLIQEDTRDMPEFVTGYNGTEIENVQVYENTVKDMLKDINGNKSGGPDDIRTMQRDIKRLEKWSKMWLLDFSVDKCITFHVGHRNPNFEYEMNVQKLNKHEVVK</sequence>
<evidence type="ECO:0000313" key="1">
    <source>
        <dbReference type="EMBL" id="KAK7070828.1"/>
    </source>
</evidence>
<gene>
    <name evidence="1" type="ORF">SK128_022318</name>
</gene>
<comment type="caution">
    <text evidence="1">The sequence shown here is derived from an EMBL/GenBank/DDBJ whole genome shotgun (WGS) entry which is preliminary data.</text>
</comment>
<dbReference type="AlphaFoldDB" id="A0AAN8WY20"/>
<dbReference type="EMBL" id="JAXCGZ010015225">
    <property type="protein sequence ID" value="KAK7070828.1"/>
    <property type="molecule type" value="Genomic_DNA"/>
</dbReference>
<dbReference type="Proteomes" id="UP001381693">
    <property type="component" value="Unassembled WGS sequence"/>
</dbReference>
<organism evidence="1 2">
    <name type="scientific">Halocaridina rubra</name>
    <name type="common">Hawaiian red shrimp</name>
    <dbReference type="NCBI Taxonomy" id="373956"/>
    <lineage>
        <taxon>Eukaryota</taxon>
        <taxon>Metazoa</taxon>
        <taxon>Ecdysozoa</taxon>
        <taxon>Arthropoda</taxon>
        <taxon>Crustacea</taxon>
        <taxon>Multicrustacea</taxon>
        <taxon>Malacostraca</taxon>
        <taxon>Eumalacostraca</taxon>
        <taxon>Eucarida</taxon>
        <taxon>Decapoda</taxon>
        <taxon>Pleocyemata</taxon>
        <taxon>Caridea</taxon>
        <taxon>Atyoidea</taxon>
        <taxon>Atyidae</taxon>
        <taxon>Halocaridina</taxon>
    </lineage>
</organism>
<name>A0AAN8WY20_HALRR</name>
<evidence type="ECO:0000313" key="2">
    <source>
        <dbReference type="Proteomes" id="UP001381693"/>
    </source>
</evidence>